<sequence>MSKAQMLRGLVNQRLSAAAQEICGLFEGTISEYEEELCSLKEENQRQRRLLDAVFNPEVRLQRAEAQLQLLSRGEVGVSCPTCRRQPADSNTVVALTFAT</sequence>
<name>A0A4Z2FP42_9TELE</name>
<dbReference type="Proteomes" id="UP000314294">
    <property type="component" value="Unassembled WGS sequence"/>
</dbReference>
<reference evidence="1 2" key="1">
    <citation type="submission" date="2019-03" db="EMBL/GenBank/DDBJ databases">
        <title>First draft genome of Liparis tanakae, snailfish: a comprehensive survey of snailfish specific genes.</title>
        <authorList>
            <person name="Kim W."/>
            <person name="Song I."/>
            <person name="Jeong J.-H."/>
            <person name="Kim D."/>
            <person name="Kim S."/>
            <person name="Ryu S."/>
            <person name="Song J.Y."/>
            <person name="Lee S.K."/>
        </authorList>
    </citation>
    <scope>NUCLEOTIDE SEQUENCE [LARGE SCALE GENOMIC DNA]</scope>
    <source>
        <tissue evidence="1">Muscle</tissue>
    </source>
</reference>
<keyword evidence="2" id="KW-1185">Reference proteome</keyword>
<accession>A0A4Z2FP42</accession>
<organism evidence="1 2">
    <name type="scientific">Liparis tanakae</name>
    <name type="common">Tanaka's snailfish</name>
    <dbReference type="NCBI Taxonomy" id="230148"/>
    <lineage>
        <taxon>Eukaryota</taxon>
        <taxon>Metazoa</taxon>
        <taxon>Chordata</taxon>
        <taxon>Craniata</taxon>
        <taxon>Vertebrata</taxon>
        <taxon>Euteleostomi</taxon>
        <taxon>Actinopterygii</taxon>
        <taxon>Neopterygii</taxon>
        <taxon>Teleostei</taxon>
        <taxon>Neoteleostei</taxon>
        <taxon>Acanthomorphata</taxon>
        <taxon>Eupercaria</taxon>
        <taxon>Perciformes</taxon>
        <taxon>Cottioidei</taxon>
        <taxon>Cottales</taxon>
        <taxon>Liparidae</taxon>
        <taxon>Liparis</taxon>
    </lineage>
</organism>
<dbReference type="EMBL" id="SRLO01001002">
    <property type="protein sequence ID" value="TNN42928.1"/>
    <property type="molecule type" value="Genomic_DNA"/>
</dbReference>
<gene>
    <name evidence="1" type="ORF">EYF80_046876</name>
</gene>
<evidence type="ECO:0000313" key="2">
    <source>
        <dbReference type="Proteomes" id="UP000314294"/>
    </source>
</evidence>
<evidence type="ECO:0000313" key="1">
    <source>
        <dbReference type="EMBL" id="TNN42928.1"/>
    </source>
</evidence>
<dbReference type="OrthoDB" id="8939517at2759"/>
<proteinExistence type="predicted"/>
<comment type="caution">
    <text evidence="1">The sequence shown here is derived from an EMBL/GenBank/DDBJ whole genome shotgun (WGS) entry which is preliminary data.</text>
</comment>
<dbReference type="AlphaFoldDB" id="A0A4Z2FP42"/>
<protein>
    <submittedName>
        <fullName evidence="1">Uncharacterized protein</fullName>
    </submittedName>
</protein>